<evidence type="ECO:0000256" key="2">
    <source>
        <dbReference type="ARBA" id="ARBA00022723"/>
    </source>
</evidence>
<dbReference type="Pfam" id="PF00096">
    <property type="entry name" value="zf-C2H2"/>
    <property type="match status" value="4"/>
</dbReference>
<keyword evidence="2" id="KW-0479">Metal-binding</keyword>
<keyword evidence="3" id="KW-0677">Repeat</keyword>
<dbReference type="Proteomes" id="UP000322000">
    <property type="component" value="Chromosome 3"/>
</dbReference>
<sequence>MSDDMFYCSFVSIHYIICECGETFPTEEELKTHLERDHAVKKEKKEYICGVCEAIFGSEEECIEHYEQTHIEIKEELDYVETEEAEEAEQVEEQQEMEEDTEEKTEIIYEHVVEEEEEDEEEEDVKPPPLPKSRTKKEKKPKSYYNMKNIVCEVCGKRYASNAALRYHQRVHTGERPYKCTECSKSFTMPLFLQIHLRTHTGERPYECSLCPKAFSNKAALLRHDRVHTGIKPYECPQCGKFFTQSNSMKLHVNTVHLKMPAPYKSKTRRNKAKEREMLREAILRVIDKEDNTAVETISQSETIETSELHYVKSEVDYHQQEVEESQVLYEDVDSREITYEVVYEE</sequence>
<dbReference type="Gene3D" id="3.30.160.60">
    <property type="entry name" value="Classic Zinc Finger"/>
    <property type="match status" value="5"/>
</dbReference>
<keyword evidence="5" id="KW-0862">Zinc</keyword>
<evidence type="ECO:0000313" key="11">
    <source>
        <dbReference type="RefSeq" id="XP_026724535.1"/>
    </source>
</evidence>
<dbReference type="InParanoid" id="A0A7E5V8D3"/>
<gene>
    <name evidence="11" type="primary">LOC113491655</name>
</gene>
<dbReference type="PROSITE" id="PS50157">
    <property type="entry name" value="ZINC_FINGER_C2H2_2"/>
    <property type="match status" value="5"/>
</dbReference>
<dbReference type="PANTHER" id="PTHR24394">
    <property type="entry name" value="ZINC FINGER PROTEIN"/>
    <property type="match status" value="1"/>
</dbReference>
<feature type="compositionally biased region" description="Acidic residues" evidence="8">
    <location>
        <begin position="113"/>
        <end position="124"/>
    </location>
</feature>
<accession>A0A7E5V8D3</accession>
<dbReference type="OrthoDB" id="9439903at2759"/>
<dbReference type="FunFam" id="3.30.160.60:FF:000295">
    <property type="entry name" value="zinc finger protein 19"/>
    <property type="match status" value="1"/>
</dbReference>
<dbReference type="InterPro" id="IPR013087">
    <property type="entry name" value="Znf_C2H2_type"/>
</dbReference>
<dbReference type="AlphaFoldDB" id="A0A7E5V8D3"/>
<evidence type="ECO:0000256" key="4">
    <source>
        <dbReference type="ARBA" id="ARBA00022771"/>
    </source>
</evidence>
<feature type="domain" description="C2H2-type" evidence="9">
    <location>
        <begin position="234"/>
        <end position="257"/>
    </location>
</feature>
<evidence type="ECO:0000256" key="1">
    <source>
        <dbReference type="ARBA" id="ARBA00004123"/>
    </source>
</evidence>
<protein>
    <submittedName>
        <fullName evidence="11">Zinc finger protein 25-like</fullName>
    </submittedName>
</protein>
<dbReference type="SUPFAM" id="SSF57667">
    <property type="entry name" value="beta-beta-alpha zinc fingers"/>
    <property type="match status" value="2"/>
</dbReference>
<feature type="domain" description="C2H2-type" evidence="9">
    <location>
        <begin position="206"/>
        <end position="233"/>
    </location>
</feature>
<evidence type="ECO:0000256" key="8">
    <source>
        <dbReference type="SAM" id="MobiDB-lite"/>
    </source>
</evidence>
<reference evidence="11" key="1">
    <citation type="submission" date="2025-08" db="UniProtKB">
        <authorList>
            <consortium name="RefSeq"/>
        </authorList>
    </citation>
    <scope>IDENTIFICATION</scope>
</reference>
<comment type="subcellular location">
    <subcellularLocation>
        <location evidence="1">Nucleus</location>
    </subcellularLocation>
</comment>
<keyword evidence="4 7" id="KW-0863">Zinc-finger</keyword>
<feature type="domain" description="C2H2-type" evidence="9">
    <location>
        <begin position="178"/>
        <end position="205"/>
    </location>
</feature>
<evidence type="ECO:0000259" key="9">
    <source>
        <dbReference type="PROSITE" id="PS50157"/>
    </source>
</evidence>
<dbReference type="PROSITE" id="PS00028">
    <property type="entry name" value="ZINC_FINGER_C2H2_1"/>
    <property type="match status" value="5"/>
</dbReference>
<evidence type="ECO:0000256" key="5">
    <source>
        <dbReference type="ARBA" id="ARBA00022833"/>
    </source>
</evidence>
<feature type="region of interest" description="Disordered" evidence="8">
    <location>
        <begin position="82"/>
        <end position="139"/>
    </location>
</feature>
<evidence type="ECO:0000256" key="6">
    <source>
        <dbReference type="ARBA" id="ARBA00023242"/>
    </source>
</evidence>
<organism evidence="10 11">
    <name type="scientific">Trichoplusia ni</name>
    <name type="common">Cabbage looper</name>
    <dbReference type="NCBI Taxonomy" id="7111"/>
    <lineage>
        <taxon>Eukaryota</taxon>
        <taxon>Metazoa</taxon>
        <taxon>Ecdysozoa</taxon>
        <taxon>Arthropoda</taxon>
        <taxon>Hexapoda</taxon>
        <taxon>Insecta</taxon>
        <taxon>Pterygota</taxon>
        <taxon>Neoptera</taxon>
        <taxon>Endopterygota</taxon>
        <taxon>Lepidoptera</taxon>
        <taxon>Glossata</taxon>
        <taxon>Ditrysia</taxon>
        <taxon>Noctuoidea</taxon>
        <taxon>Noctuidae</taxon>
        <taxon>Plusiinae</taxon>
        <taxon>Trichoplusia</taxon>
    </lineage>
</organism>
<evidence type="ECO:0000313" key="10">
    <source>
        <dbReference type="Proteomes" id="UP000322000"/>
    </source>
</evidence>
<dbReference type="PANTHER" id="PTHR24394:SF29">
    <property type="entry name" value="MYONEURIN"/>
    <property type="match status" value="1"/>
</dbReference>
<dbReference type="FunFam" id="3.30.160.60:FF:000100">
    <property type="entry name" value="Zinc finger 45-like"/>
    <property type="match status" value="1"/>
</dbReference>
<dbReference type="GO" id="GO:0008270">
    <property type="term" value="F:zinc ion binding"/>
    <property type="evidence" value="ECO:0007669"/>
    <property type="project" value="UniProtKB-KW"/>
</dbReference>
<name>A0A7E5V8D3_TRINI</name>
<dbReference type="InterPro" id="IPR036236">
    <property type="entry name" value="Znf_C2H2_sf"/>
</dbReference>
<dbReference type="GO" id="GO:0005634">
    <property type="term" value="C:nucleus"/>
    <property type="evidence" value="ECO:0007669"/>
    <property type="project" value="UniProtKB-SubCell"/>
</dbReference>
<dbReference type="RefSeq" id="XP_026724535.1">
    <property type="nucleotide sequence ID" value="XM_026868734.1"/>
</dbReference>
<dbReference type="FunFam" id="3.30.160.60:FF:002343">
    <property type="entry name" value="Zinc finger protein 33A"/>
    <property type="match status" value="1"/>
</dbReference>
<keyword evidence="10" id="KW-1185">Reference proteome</keyword>
<proteinExistence type="predicted"/>
<evidence type="ECO:0000256" key="3">
    <source>
        <dbReference type="ARBA" id="ARBA00022737"/>
    </source>
</evidence>
<keyword evidence="6" id="KW-0539">Nucleus</keyword>
<feature type="domain" description="C2H2-type" evidence="9">
    <location>
        <begin position="6"/>
        <end position="43"/>
    </location>
</feature>
<dbReference type="FunFam" id="3.30.160.60:FF:000478">
    <property type="entry name" value="Zinc finger protein 133"/>
    <property type="match status" value="1"/>
</dbReference>
<evidence type="ECO:0000256" key="7">
    <source>
        <dbReference type="PROSITE-ProRule" id="PRU00042"/>
    </source>
</evidence>
<dbReference type="GO" id="GO:0000981">
    <property type="term" value="F:DNA-binding transcription factor activity, RNA polymerase II-specific"/>
    <property type="evidence" value="ECO:0007669"/>
    <property type="project" value="TreeGrafter"/>
</dbReference>
<dbReference type="GeneID" id="113491655"/>
<feature type="domain" description="C2H2-type" evidence="9">
    <location>
        <begin position="150"/>
        <end position="177"/>
    </location>
</feature>
<dbReference type="SMART" id="SM00355">
    <property type="entry name" value="ZnF_C2H2"/>
    <property type="match status" value="6"/>
</dbReference>
<feature type="compositionally biased region" description="Acidic residues" evidence="8">
    <location>
        <begin position="82"/>
        <end position="103"/>
    </location>
</feature>
<dbReference type="KEGG" id="tnl:113491655"/>